<dbReference type="AlphaFoldDB" id="A0A4U9HLQ0"/>
<dbReference type="EMBL" id="LR590464">
    <property type="protein sequence ID" value="VTP63189.1"/>
    <property type="molecule type" value="Genomic_DNA"/>
</dbReference>
<sequence length="71" mass="8387">MAKLLPEYFSSEDFNIEIEEIFLTARKSSIFLELVSLKKQELTRLSLVSIKERLLYLAVRMDLSRFSLYIP</sequence>
<proteinExistence type="predicted"/>
<evidence type="ECO:0000313" key="1">
    <source>
        <dbReference type="EMBL" id="VTP63189.1"/>
    </source>
</evidence>
<gene>
    <name evidence="1" type="ORF">NCTC13032_00736</name>
</gene>
<reference evidence="1 2" key="1">
    <citation type="submission" date="2019-05" db="EMBL/GenBank/DDBJ databases">
        <authorList>
            <consortium name="Pathogen Informatics"/>
        </authorList>
    </citation>
    <scope>NUCLEOTIDE SEQUENCE [LARGE SCALE GENOMIC DNA]</scope>
    <source>
        <strain evidence="1 2">NCTC13032</strain>
    </source>
</reference>
<accession>A0A4U9HLQ0</accession>
<evidence type="ECO:0000313" key="2">
    <source>
        <dbReference type="Proteomes" id="UP000310719"/>
    </source>
</evidence>
<protein>
    <submittedName>
        <fullName evidence="1">Uncharacterized protein</fullName>
    </submittedName>
</protein>
<organism evidence="1 2">
    <name type="scientific">Leclercia adecarboxylata</name>
    <dbReference type="NCBI Taxonomy" id="83655"/>
    <lineage>
        <taxon>Bacteria</taxon>
        <taxon>Pseudomonadati</taxon>
        <taxon>Pseudomonadota</taxon>
        <taxon>Gammaproteobacteria</taxon>
        <taxon>Enterobacterales</taxon>
        <taxon>Enterobacteriaceae</taxon>
        <taxon>Leclercia</taxon>
    </lineage>
</organism>
<dbReference type="Proteomes" id="UP000310719">
    <property type="component" value="Chromosome"/>
</dbReference>
<name>A0A4U9HLQ0_9ENTR</name>